<dbReference type="EMBL" id="JAVDWE010000006">
    <property type="protein sequence ID" value="MDR7094911.1"/>
    <property type="molecule type" value="Genomic_DNA"/>
</dbReference>
<gene>
    <name evidence="3" type="ORF">J2X09_002654</name>
</gene>
<name>A0ABU1VBQ1_9BURK</name>
<accession>A0ABU1VBQ1</accession>
<comment type="caution">
    <text evidence="3">The sequence shown here is derived from an EMBL/GenBank/DDBJ whole genome shotgun (WGS) entry which is preliminary data.</text>
</comment>
<feature type="transmembrane region" description="Helical" evidence="2">
    <location>
        <begin position="83"/>
        <end position="106"/>
    </location>
</feature>
<feature type="transmembrane region" description="Helical" evidence="2">
    <location>
        <begin position="118"/>
        <end position="136"/>
    </location>
</feature>
<organism evidence="3 4">
    <name type="scientific">Hydrogenophaga laconesensis</name>
    <dbReference type="NCBI Taxonomy" id="1805971"/>
    <lineage>
        <taxon>Bacteria</taxon>
        <taxon>Pseudomonadati</taxon>
        <taxon>Pseudomonadota</taxon>
        <taxon>Betaproteobacteria</taxon>
        <taxon>Burkholderiales</taxon>
        <taxon>Comamonadaceae</taxon>
        <taxon>Hydrogenophaga</taxon>
    </lineage>
</organism>
<keyword evidence="4" id="KW-1185">Reference proteome</keyword>
<feature type="compositionally biased region" description="Polar residues" evidence="1">
    <location>
        <begin position="145"/>
        <end position="156"/>
    </location>
</feature>
<evidence type="ECO:0000313" key="3">
    <source>
        <dbReference type="EMBL" id="MDR7094911.1"/>
    </source>
</evidence>
<evidence type="ECO:0000256" key="2">
    <source>
        <dbReference type="SAM" id="Phobius"/>
    </source>
</evidence>
<proteinExistence type="predicted"/>
<keyword evidence="2" id="KW-1133">Transmembrane helix</keyword>
<evidence type="ECO:0000256" key="1">
    <source>
        <dbReference type="SAM" id="MobiDB-lite"/>
    </source>
</evidence>
<keyword evidence="2" id="KW-0812">Transmembrane</keyword>
<dbReference type="Proteomes" id="UP001265550">
    <property type="component" value="Unassembled WGS sequence"/>
</dbReference>
<dbReference type="RefSeq" id="WP_204733636.1">
    <property type="nucleotide sequence ID" value="NZ_JAVDWE010000006.1"/>
</dbReference>
<evidence type="ECO:0000313" key="4">
    <source>
        <dbReference type="Proteomes" id="UP001265550"/>
    </source>
</evidence>
<keyword evidence="2" id="KW-0472">Membrane</keyword>
<sequence>MDPTPFHHRDLDLDTDAKKFLESWALEFPQVRHFRIIVRIEKMPLEDPAPLVAEAICNHFEEYKSVLAKRTLRLLLLEVRTSLLIGIGIGFLALCPIAADLLSSFANNTFLKLLKESLLIGGWVAMWSTLQIFLTCGGPSFERSGSTATWEPQASTSPPPLMLDLS</sequence>
<reference evidence="3 4" key="1">
    <citation type="submission" date="2023-07" db="EMBL/GenBank/DDBJ databases">
        <title>Sorghum-associated microbial communities from plants grown in Nebraska, USA.</title>
        <authorList>
            <person name="Schachtman D."/>
        </authorList>
    </citation>
    <scope>NUCLEOTIDE SEQUENCE [LARGE SCALE GENOMIC DNA]</scope>
    <source>
        <strain evidence="3 4">BE240</strain>
    </source>
</reference>
<feature type="region of interest" description="Disordered" evidence="1">
    <location>
        <begin position="145"/>
        <end position="166"/>
    </location>
</feature>
<protein>
    <submittedName>
        <fullName evidence="3">Uncharacterized protein</fullName>
    </submittedName>
</protein>
<feature type="compositionally biased region" description="Pro residues" evidence="1">
    <location>
        <begin position="157"/>
        <end position="166"/>
    </location>
</feature>